<comment type="caution">
    <text evidence="1">The sequence shown here is derived from an EMBL/GenBank/DDBJ whole genome shotgun (WGS) entry which is preliminary data.</text>
</comment>
<sequence length="226" mass="24843">MSREYEKVSRSRSVVGWSRDIILYEQFDDTINGWVQGGDGTEAITRETDIPYVGSGYIKMVTGALLNNTAFITKDIGPADPEIIRMEFWLQVPAAQFVEFEIKITPKINLTNVETQVIPEIIIDFQTGGTVVTTILDETSTHQTVAGLEDPGIIGNWGPVIAFINLKTLKWESIQVSTKIVDLSAFGLTAVAFASAGVPNLNIEIKTTETAANMMFLDKISIEPTL</sequence>
<organism evidence="1">
    <name type="scientific">marine sediment metagenome</name>
    <dbReference type="NCBI Taxonomy" id="412755"/>
    <lineage>
        <taxon>unclassified sequences</taxon>
        <taxon>metagenomes</taxon>
        <taxon>ecological metagenomes</taxon>
    </lineage>
</organism>
<proteinExistence type="predicted"/>
<reference evidence="1" key="1">
    <citation type="journal article" date="2015" name="Nature">
        <title>Complex archaea that bridge the gap between prokaryotes and eukaryotes.</title>
        <authorList>
            <person name="Spang A."/>
            <person name="Saw J.H."/>
            <person name="Jorgensen S.L."/>
            <person name="Zaremba-Niedzwiedzka K."/>
            <person name="Martijn J."/>
            <person name="Lind A.E."/>
            <person name="van Eijk R."/>
            <person name="Schleper C."/>
            <person name="Guy L."/>
            <person name="Ettema T.J."/>
        </authorList>
    </citation>
    <scope>NUCLEOTIDE SEQUENCE</scope>
</reference>
<evidence type="ECO:0000313" key="1">
    <source>
        <dbReference type="EMBL" id="KKN06077.1"/>
    </source>
</evidence>
<accession>A0A0F9N2V3</accession>
<name>A0A0F9N2V3_9ZZZZ</name>
<dbReference type="AlphaFoldDB" id="A0A0F9N2V3"/>
<protein>
    <submittedName>
        <fullName evidence="1">Uncharacterized protein</fullName>
    </submittedName>
</protein>
<gene>
    <name evidence="1" type="ORF">LCGC14_1080860</name>
</gene>
<dbReference type="EMBL" id="LAZR01004730">
    <property type="protein sequence ID" value="KKN06077.1"/>
    <property type="molecule type" value="Genomic_DNA"/>
</dbReference>